<name>A0A857LIQ6_9ACTN</name>
<evidence type="ECO:0000313" key="7">
    <source>
        <dbReference type="EMBL" id="QHN38235.1"/>
    </source>
</evidence>
<dbReference type="GO" id="GO:0016787">
    <property type="term" value="F:hydrolase activity"/>
    <property type="evidence" value="ECO:0007669"/>
    <property type="project" value="UniProtKB-KW"/>
</dbReference>
<sequence>MPAIDTNVMLRWLLDDVPAHTAAAQKLFDSTTCVVPDVVLIETVYVLERVMRLSRGTISDSIEAVLAIANLDINREIWQDALNDYRTRPKLSIADTYLASLASLSGNAPLYTFDRKLANQAESAELLS</sequence>
<dbReference type="EMBL" id="CP045810">
    <property type="protein sequence ID" value="QHN38235.1"/>
    <property type="molecule type" value="Genomic_DNA"/>
</dbReference>
<evidence type="ECO:0000256" key="1">
    <source>
        <dbReference type="ARBA" id="ARBA00022649"/>
    </source>
</evidence>
<dbReference type="PANTHER" id="PTHR39664">
    <property type="match status" value="1"/>
</dbReference>
<keyword evidence="5" id="KW-0460">Magnesium</keyword>
<dbReference type="InterPro" id="IPR029060">
    <property type="entry name" value="PIN-like_dom_sf"/>
</dbReference>
<dbReference type="SUPFAM" id="SSF88723">
    <property type="entry name" value="PIN domain-like"/>
    <property type="match status" value="1"/>
</dbReference>
<dbReference type="RefSeq" id="WP_005193411.1">
    <property type="nucleotide sequence ID" value="NZ_CP045804.1"/>
</dbReference>
<keyword evidence="1" id="KW-1277">Toxin-antitoxin system</keyword>
<protein>
    <submittedName>
        <fullName evidence="7">PIN domain-containing protein</fullName>
    </submittedName>
</protein>
<gene>
    <name evidence="7" type="ORF">GII30_02695</name>
</gene>
<dbReference type="Gene3D" id="3.40.50.1010">
    <property type="entry name" value="5'-nuclease"/>
    <property type="match status" value="1"/>
</dbReference>
<evidence type="ECO:0000256" key="4">
    <source>
        <dbReference type="ARBA" id="ARBA00022801"/>
    </source>
</evidence>
<dbReference type="Pfam" id="PF01850">
    <property type="entry name" value="PIN"/>
    <property type="match status" value="1"/>
</dbReference>
<proteinExistence type="predicted"/>
<reference evidence="7" key="1">
    <citation type="journal article" date="2021" name="Nat. Microbiol.">
        <title>Cocultivation of an ultrasmall environmental parasitic bacterium with lytic ability against bacteria associated with wastewater foams.</title>
        <authorList>
            <person name="Batinovic S."/>
            <person name="Rose J.J.A."/>
            <person name="Ratcliffe J."/>
            <person name="Seviour R.J."/>
            <person name="Petrovski S."/>
        </authorList>
    </citation>
    <scope>NUCLEOTIDE SEQUENCE</scope>
    <source>
        <strain evidence="7">CON44</strain>
    </source>
</reference>
<evidence type="ECO:0000256" key="2">
    <source>
        <dbReference type="ARBA" id="ARBA00022722"/>
    </source>
</evidence>
<dbReference type="PANTHER" id="PTHR39664:SF2">
    <property type="entry name" value="NUCLEIC ACID-BINDING PROTEIN, CONTAINING PIN DOMAIN-RELATED"/>
    <property type="match status" value="1"/>
</dbReference>
<dbReference type="GO" id="GO:0004518">
    <property type="term" value="F:nuclease activity"/>
    <property type="evidence" value="ECO:0007669"/>
    <property type="project" value="UniProtKB-KW"/>
</dbReference>
<organism evidence="7">
    <name type="scientific">Gordonia amarae</name>
    <dbReference type="NCBI Taxonomy" id="36821"/>
    <lineage>
        <taxon>Bacteria</taxon>
        <taxon>Bacillati</taxon>
        <taxon>Actinomycetota</taxon>
        <taxon>Actinomycetes</taxon>
        <taxon>Mycobacteriales</taxon>
        <taxon>Gordoniaceae</taxon>
        <taxon>Gordonia</taxon>
    </lineage>
</organism>
<keyword evidence="4" id="KW-0378">Hydrolase</keyword>
<accession>A0A857LIQ6</accession>
<evidence type="ECO:0000256" key="3">
    <source>
        <dbReference type="ARBA" id="ARBA00022723"/>
    </source>
</evidence>
<evidence type="ECO:0000259" key="6">
    <source>
        <dbReference type="Pfam" id="PF01850"/>
    </source>
</evidence>
<dbReference type="GO" id="GO:0046872">
    <property type="term" value="F:metal ion binding"/>
    <property type="evidence" value="ECO:0007669"/>
    <property type="project" value="UniProtKB-KW"/>
</dbReference>
<evidence type="ECO:0000256" key="5">
    <source>
        <dbReference type="ARBA" id="ARBA00022842"/>
    </source>
</evidence>
<feature type="domain" description="PIN" evidence="6">
    <location>
        <begin position="4"/>
        <end position="121"/>
    </location>
</feature>
<dbReference type="InterPro" id="IPR002716">
    <property type="entry name" value="PIN_dom"/>
</dbReference>
<keyword evidence="2" id="KW-0540">Nuclease</keyword>
<keyword evidence="3" id="KW-0479">Metal-binding</keyword>
<dbReference type="AlphaFoldDB" id="A0A857LIQ6"/>